<dbReference type="InterPro" id="IPR045888">
    <property type="entry name" value="Erv"/>
</dbReference>
<gene>
    <name evidence="10" type="primary">LOC107222147</name>
</gene>
<dbReference type="PANTHER" id="PTHR10984:SF30">
    <property type="entry name" value="ENDOPLASMIC RETICULUM-GOLGI INTERMEDIATE COMPARTMENT PROTEIN 2"/>
    <property type="match status" value="1"/>
</dbReference>
<proteinExistence type="inferred from homology"/>
<comment type="subcellular location">
    <subcellularLocation>
        <location evidence="1">Endoplasmic reticulum-Golgi intermediate compartment membrane</location>
        <topology evidence="1">Multi-pass membrane protein</topology>
    </subcellularLocation>
</comment>
<evidence type="ECO:0000313" key="10">
    <source>
        <dbReference type="RefSeq" id="XP_015516870.1"/>
    </source>
</evidence>
<sequence length="396" mass="45406">MAILRRRKINLKAVKELDGFPKVPDTYIKQSAVGGTFSVLSFCVIAYLVIAETQYFLDTRLQFKFEPDNDFIDAKLKVNIDITVAMPCSRVGADILDSTNQNLMGFGTLEEEDTWWELTPEQRNHFDSLKYMNSYLREEYHAVHELLWKSNQLSLLSDMPKRKNYPNHTPDACRIYGSLDVNKVAGNFHITAGKSLSLPRGHIHISAFMTERDYNFTHRINRFSFGEPSPGVIHPLEGDEKISDHSMMLYQYFVEVVPTDVRNLLRSYKTYQYSVKDHQRPIDHHKGSHGIPGIFFKYDMSALKVKVTQQRDSVFRFLVKLCATVGGIFVTNGLLNNLVQIFWYLITCQFLKNQDPRNEEELVVSSPVVQNETPSSVDLLTAASPPILNIELNSKK</sequence>
<reference evidence="10" key="1">
    <citation type="submission" date="2025-08" db="UniProtKB">
        <authorList>
            <consortium name="RefSeq"/>
        </authorList>
    </citation>
    <scope>IDENTIFICATION</scope>
    <source>
        <tissue evidence="10">Thorax and Abdomen</tissue>
    </source>
</reference>
<evidence type="ECO:0000256" key="1">
    <source>
        <dbReference type="ARBA" id="ARBA00004457"/>
    </source>
</evidence>
<evidence type="ECO:0000259" key="8">
    <source>
        <dbReference type="Pfam" id="PF13850"/>
    </source>
</evidence>
<dbReference type="GO" id="GO:0006888">
    <property type="term" value="P:endoplasmic reticulum to Golgi vesicle-mediated transport"/>
    <property type="evidence" value="ECO:0007669"/>
    <property type="project" value="TreeGrafter"/>
</dbReference>
<keyword evidence="5 6" id="KW-0472">Membrane</keyword>
<dbReference type="GeneID" id="107222147"/>
<evidence type="ECO:0000259" key="7">
    <source>
        <dbReference type="Pfam" id="PF07970"/>
    </source>
</evidence>
<dbReference type="PANTHER" id="PTHR10984">
    <property type="entry name" value="ENDOPLASMIC RETICULUM-GOLGI INTERMEDIATE COMPARTMENT PROTEIN"/>
    <property type="match status" value="1"/>
</dbReference>
<dbReference type="InterPro" id="IPR039542">
    <property type="entry name" value="Erv_N"/>
</dbReference>
<keyword evidence="3 6" id="KW-0812">Transmembrane</keyword>
<dbReference type="Pfam" id="PF13850">
    <property type="entry name" value="ERGIC_N"/>
    <property type="match status" value="1"/>
</dbReference>
<dbReference type="AlphaFoldDB" id="A0A6J0BQT0"/>
<dbReference type="KEGG" id="nlo:107222147"/>
<dbReference type="GO" id="GO:0033116">
    <property type="term" value="C:endoplasmic reticulum-Golgi intermediate compartment membrane"/>
    <property type="evidence" value="ECO:0007669"/>
    <property type="project" value="UniProtKB-SubCell"/>
</dbReference>
<evidence type="ECO:0000256" key="4">
    <source>
        <dbReference type="ARBA" id="ARBA00022989"/>
    </source>
</evidence>
<dbReference type="GO" id="GO:0005783">
    <property type="term" value="C:endoplasmic reticulum"/>
    <property type="evidence" value="ECO:0007669"/>
    <property type="project" value="TreeGrafter"/>
</dbReference>
<dbReference type="InParanoid" id="A0A6J0BQT0"/>
<evidence type="ECO:0000256" key="6">
    <source>
        <dbReference type="SAM" id="Phobius"/>
    </source>
</evidence>
<evidence type="ECO:0000256" key="2">
    <source>
        <dbReference type="ARBA" id="ARBA00005648"/>
    </source>
</evidence>
<evidence type="ECO:0000313" key="9">
    <source>
        <dbReference type="Proteomes" id="UP000829291"/>
    </source>
</evidence>
<organism evidence="10">
    <name type="scientific">Neodiprion lecontei</name>
    <name type="common">Redheaded pine sawfly</name>
    <dbReference type="NCBI Taxonomy" id="441921"/>
    <lineage>
        <taxon>Eukaryota</taxon>
        <taxon>Metazoa</taxon>
        <taxon>Ecdysozoa</taxon>
        <taxon>Arthropoda</taxon>
        <taxon>Hexapoda</taxon>
        <taxon>Insecta</taxon>
        <taxon>Pterygota</taxon>
        <taxon>Neoptera</taxon>
        <taxon>Endopterygota</taxon>
        <taxon>Hymenoptera</taxon>
        <taxon>Tenthredinoidea</taxon>
        <taxon>Diprionidae</taxon>
        <taxon>Diprioninae</taxon>
        <taxon>Neodiprion</taxon>
    </lineage>
</organism>
<dbReference type="OrthoDB" id="5541786at2759"/>
<feature type="domain" description="Endoplasmic reticulum vesicle transporter N-terminal" evidence="8">
    <location>
        <begin position="14"/>
        <end position="102"/>
    </location>
</feature>
<name>A0A6J0BQT0_NEOLC</name>
<comment type="similarity">
    <text evidence="2">Belongs to the ERGIC family.</text>
</comment>
<dbReference type="FunCoup" id="A0A6J0BQT0">
    <property type="interactions" value="1213"/>
</dbReference>
<dbReference type="InterPro" id="IPR012936">
    <property type="entry name" value="Erv_C"/>
</dbReference>
<keyword evidence="4 6" id="KW-1133">Transmembrane helix</keyword>
<keyword evidence="9" id="KW-1185">Reference proteome</keyword>
<accession>A0A6J0BQT0</accession>
<evidence type="ECO:0000256" key="5">
    <source>
        <dbReference type="ARBA" id="ARBA00023136"/>
    </source>
</evidence>
<protein>
    <submittedName>
        <fullName evidence="10">Endoplasmic reticulum-Golgi intermediate compartment protein 2</fullName>
    </submittedName>
</protein>
<dbReference type="GO" id="GO:0030134">
    <property type="term" value="C:COPII-coated ER to Golgi transport vesicle"/>
    <property type="evidence" value="ECO:0007669"/>
    <property type="project" value="TreeGrafter"/>
</dbReference>
<dbReference type="Proteomes" id="UP000829291">
    <property type="component" value="Chromosome 3"/>
</dbReference>
<dbReference type="RefSeq" id="XP_015516870.1">
    <property type="nucleotide sequence ID" value="XM_015661384.2"/>
</dbReference>
<dbReference type="Pfam" id="PF07970">
    <property type="entry name" value="COPIIcoated_ERV"/>
    <property type="match status" value="1"/>
</dbReference>
<dbReference type="GO" id="GO:0006890">
    <property type="term" value="P:retrograde vesicle-mediated transport, Golgi to endoplasmic reticulum"/>
    <property type="evidence" value="ECO:0007669"/>
    <property type="project" value="TreeGrafter"/>
</dbReference>
<feature type="transmembrane region" description="Helical" evidence="6">
    <location>
        <begin position="32"/>
        <end position="50"/>
    </location>
</feature>
<feature type="domain" description="Endoplasmic reticulum vesicle transporter C-terminal" evidence="7">
    <location>
        <begin position="165"/>
        <end position="334"/>
    </location>
</feature>
<evidence type="ECO:0000256" key="3">
    <source>
        <dbReference type="ARBA" id="ARBA00022692"/>
    </source>
</evidence>